<evidence type="ECO:0000313" key="5">
    <source>
        <dbReference type="Proteomes" id="UP000501094"/>
    </source>
</evidence>
<gene>
    <name evidence="4" type="ORF">E5R92_05975</name>
</gene>
<accession>A0A6H1Q5F9</accession>
<dbReference type="PANTHER" id="PTHR43156:SF2">
    <property type="entry name" value="STAGE II SPORULATION PROTEIN E"/>
    <property type="match status" value="1"/>
</dbReference>
<reference evidence="4 5" key="1">
    <citation type="journal article" date="2020" name="Nat. Microbiol.">
        <title>Lysogenic host-virus interactions in SAR11 marine bacteria.</title>
        <authorList>
            <person name="Morris R.M."/>
            <person name="Cain K.R."/>
            <person name="Hvorecny K.L."/>
            <person name="Kollman J.M."/>
        </authorList>
    </citation>
    <scope>NUCLEOTIDE SEQUENCE [LARGE SCALE GENOMIC DNA]</scope>
    <source>
        <strain evidence="4 5">NP1</strain>
    </source>
</reference>
<dbReference type="SMART" id="SM00065">
    <property type="entry name" value="GAF"/>
    <property type="match status" value="1"/>
</dbReference>
<dbReference type="InterPro" id="IPR029016">
    <property type="entry name" value="GAF-like_dom_sf"/>
</dbReference>
<dbReference type="EMBL" id="CP038852">
    <property type="protein sequence ID" value="QIZ21329.1"/>
    <property type="molecule type" value="Genomic_DNA"/>
</dbReference>
<dbReference type="InterPro" id="IPR001932">
    <property type="entry name" value="PPM-type_phosphatase-like_dom"/>
</dbReference>
<dbReference type="PANTHER" id="PTHR43156">
    <property type="entry name" value="STAGE II SPORULATION PROTEIN E-RELATED"/>
    <property type="match status" value="1"/>
</dbReference>
<sequence length="448" mass="50373">MNNEFHHSQNYQKFNEYQFINNMFFGAKKTETIKVDNTSIKDLELVTKMSQEFAKTLDLKETLQTSLEVIIKRINAQAANIFLIDDDKQNFQCIASKHQAYLEDFEIPITQGVMGKAALMKECIRVGDVRKDVREIAEFYFDLDNKTNFTTYSVLCSPLIVSDECIGVIHCLNKKTDNKLFEESDRKLLETLSGPAALAIRNAKMAKDLIDKNRMEKEIEIVGEIQKTLLSQNIKENFPIAGINIPAKVVSGDFYNFSELSNGVYGFGVADVSGKGIKSSLLMSKASSLYRCLSKTNFSAAGLLDILNTEICETTSRGMFVTMLIGIYDSNKKELTLANAGHEPPLIYSNDGNFSNFEEAGPPLGIAPKFKFKETKISFSNSSMYIFTDGITEIRDAKGNMLEADGFKNYIKKYQQIPNHERLNKIIEDIIKSGRIQKDDLTIVAVDA</sequence>
<evidence type="ECO:0000259" key="3">
    <source>
        <dbReference type="SMART" id="SM00331"/>
    </source>
</evidence>
<protein>
    <submittedName>
        <fullName evidence="4">GAF domain-containing protein</fullName>
    </submittedName>
</protein>
<proteinExistence type="predicted"/>
<organism evidence="4 5">
    <name type="scientific">Candidatus Pelagibacter giovannonii</name>
    <dbReference type="NCBI Taxonomy" id="2563896"/>
    <lineage>
        <taxon>Bacteria</taxon>
        <taxon>Pseudomonadati</taxon>
        <taxon>Pseudomonadota</taxon>
        <taxon>Alphaproteobacteria</taxon>
        <taxon>Candidatus Pelagibacterales</taxon>
        <taxon>Candidatus Pelagibacteraceae</taxon>
        <taxon>Candidatus Pelagibacter</taxon>
    </lineage>
</organism>
<dbReference type="InterPro" id="IPR052016">
    <property type="entry name" value="Bact_Sigma-Reg"/>
</dbReference>
<dbReference type="InterPro" id="IPR036457">
    <property type="entry name" value="PPM-type-like_dom_sf"/>
</dbReference>
<keyword evidence="5" id="KW-1185">Reference proteome</keyword>
<evidence type="ECO:0000313" key="4">
    <source>
        <dbReference type="EMBL" id="QIZ21329.1"/>
    </source>
</evidence>
<dbReference type="Gene3D" id="3.30.450.40">
    <property type="match status" value="1"/>
</dbReference>
<keyword evidence="1" id="KW-0378">Hydrolase</keyword>
<dbReference type="GO" id="GO:0016791">
    <property type="term" value="F:phosphatase activity"/>
    <property type="evidence" value="ECO:0007669"/>
    <property type="project" value="TreeGrafter"/>
</dbReference>
<evidence type="ECO:0000256" key="1">
    <source>
        <dbReference type="ARBA" id="ARBA00022801"/>
    </source>
</evidence>
<feature type="domain" description="GAF" evidence="2">
    <location>
        <begin position="58"/>
        <end position="210"/>
    </location>
</feature>
<dbReference type="RefSeq" id="WP_168607185.1">
    <property type="nucleotide sequence ID" value="NZ_CP038852.1"/>
</dbReference>
<name>A0A6H1Q5F9_9PROT</name>
<dbReference type="SMART" id="SM00331">
    <property type="entry name" value="PP2C_SIG"/>
    <property type="match status" value="1"/>
</dbReference>
<dbReference type="Gene3D" id="3.60.40.10">
    <property type="entry name" value="PPM-type phosphatase domain"/>
    <property type="match status" value="1"/>
</dbReference>
<feature type="domain" description="PPM-type phosphatase" evidence="3">
    <location>
        <begin position="235"/>
        <end position="448"/>
    </location>
</feature>
<evidence type="ECO:0000259" key="2">
    <source>
        <dbReference type="SMART" id="SM00065"/>
    </source>
</evidence>
<dbReference type="Pfam" id="PF13185">
    <property type="entry name" value="GAF_2"/>
    <property type="match status" value="1"/>
</dbReference>
<dbReference type="KEGG" id="peg:E5R92_05975"/>
<dbReference type="SUPFAM" id="SSF55781">
    <property type="entry name" value="GAF domain-like"/>
    <property type="match status" value="1"/>
</dbReference>
<dbReference type="AlphaFoldDB" id="A0A6H1Q5F9"/>
<dbReference type="InterPro" id="IPR003018">
    <property type="entry name" value="GAF"/>
</dbReference>
<dbReference type="Proteomes" id="UP000501094">
    <property type="component" value="Chromosome"/>
</dbReference>
<dbReference type="Pfam" id="PF07228">
    <property type="entry name" value="SpoIIE"/>
    <property type="match status" value="1"/>
</dbReference>